<feature type="domain" description="Response regulatory" evidence="10">
    <location>
        <begin position="330"/>
        <end position="445"/>
    </location>
</feature>
<feature type="domain" description="Histidine kinase" evidence="9">
    <location>
        <begin position="91"/>
        <end position="302"/>
    </location>
</feature>
<dbReference type="InterPro" id="IPR005467">
    <property type="entry name" value="His_kinase_dom"/>
</dbReference>
<dbReference type="PROSITE" id="PS50110">
    <property type="entry name" value="RESPONSE_REGULATORY"/>
    <property type="match status" value="1"/>
</dbReference>
<evidence type="ECO:0000313" key="12">
    <source>
        <dbReference type="Proteomes" id="UP001597353"/>
    </source>
</evidence>
<evidence type="ECO:0000256" key="6">
    <source>
        <dbReference type="ARBA" id="ARBA00023012"/>
    </source>
</evidence>
<organism evidence="11 12">
    <name type="scientific">Halodurantibacterium flavum</name>
    <dbReference type="NCBI Taxonomy" id="1382802"/>
    <lineage>
        <taxon>Bacteria</taxon>
        <taxon>Pseudomonadati</taxon>
        <taxon>Pseudomonadota</taxon>
        <taxon>Alphaproteobacteria</taxon>
        <taxon>Rhodobacterales</taxon>
        <taxon>Paracoccaceae</taxon>
        <taxon>Halodurantibacterium</taxon>
    </lineage>
</organism>
<dbReference type="InterPro" id="IPR036097">
    <property type="entry name" value="HisK_dim/P_sf"/>
</dbReference>
<dbReference type="SMART" id="SM00387">
    <property type="entry name" value="HATPase_c"/>
    <property type="match status" value="1"/>
</dbReference>
<reference evidence="12" key="1">
    <citation type="journal article" date="2019" name="Int. J. Syst. Evol. Microbiol.">
        <title>The Global Catalogue of Microorganisms (GCM) 10K type strain sequencing project: providing services to taxonomists for standard genome sequencing and annotation.</title>
        <authorList>
            <consortium name="The Broad Institute Genomics Platform"/>
            <consortium name="The Broad Institute Genome Sequencing Center for Infectious Disease"/>
            <person name="Wu L."/>
            <person name="Ma J."/>
        </authorList>
    </citation>
    <scope>NUCLEOTIDE SEQUENCE [LARGE SCALE GENOMIC DNA]</scope>
    <source>
        <strain evidence="12">CGMCC 4.7242</strain>
    </source>
</reference>
<dbReference type="InterPro" id="IPR001789">
    <property type="entry name" value="Sig_transdc_resp-reg_receiver"/>
</dbReference>
<dbReference type="InterPro" id="IPR036890">
    <property type="entry name" value="HATPase_C_sf"/>
</dbReference>
<dbReference type="Pfam" id="PF02518">
    <property type="entry name" value="HATPase_c"/>
    <property type="match status" value="1"/>
</dbReference>
<evidence type="ECO:0000256" key="4">
    <source>
        <dbReference type="ARBA" id="ARBA00022679"/>
    </source>
</evidence>
<dbReference type="RefSeq" id="WP_390265738.1">
    <property type="nucleotide sequence ID" value="NZ_JBHUGH010000037.1"/>
</dbReference>
<dbReference type="SUPFAM" id="SSF55874">
    <property type="entry name" value="ATPase domain of HSP90 chaperone/DNA topoisomerase II/histidine kinase"/>
    <property type="match status" value="1"/>
</dbReference>
<dbReference type="PANTHER" id="PTHR43711:SF1">
    <property type="entry name" value="HISTIDINE KINASE 1"/>
    <property type="match status" value="1"/>
</dbReference>
<keyword evidence="4" id="KW-0808">Transferase</keyword>
<evidence type="ECO:0000256" key="7">
    <source>
        <dbReference type="PROSITE-ProRule" id="PRU00169"/>
    </source>
</evidence>
<dbReference type="Gene3D" id="3.40.50.2300">
    <property type="match status" value="1"/>
</dbReference>
<keyword evidence="6" id="KW-0902">Two-component regulatory system</keyword>
<proteinExistence type="predicted"/>
<dbReference type="GO" id="GO:0016301">
    <property type="term" value="F:kinase activity"/>
    <property type="evidence" value="ECO:0007669"/>
    <property type="project" value="UniProtKB-KW"/>
</dbReference>
<feature type="modified residue" description="4-aspartylphosphate" evidence="7">
    <location>
        <position position="380"/>
    </location>
</feature>
<dbReference type="Proteomes" id="UP001597353">
    <property type="component" value="Unassembled WGS sequence"/>
</dbReference>
<feature type="coiled-coil region" evidence="8">
    <location>
        <begin position="57"/>
        <end position="87"/>
    </location>
</feature>
<evidence type="ECO:0000256" key="1">
    <source>
        <dbReference type="ARBA" id="ARBA00000085"/>
    </source>
</evidence>
<dbReference type="InterPro" id="IPR004358">
    <property type="entry name" value="Sig_transdc_His_kin-like_C"/>
</dbReference>
<sequence length="449" mass="49126">MLREEDSPHRQIEKLLRINQALAARLDRIENARSSTYALSRTAAVLEKEVMARNRDLERTLAELGTINRELDTAREMAEEANRAKSRFLRAASHDLLQPLSAAKLFLSHLADLLRDPAQAEVVGRINTAFDSAEELIRALLDISRLDSRALEVTPEPVDLGQLLLRLAVDFEGQARARGLDLRCVPSSAIVESSPVYLRSIAQNLLSNAIKYTPQGRILVGVRRARGMFALEVHDTGPGIAAHDRDRIFNEFERLDPQGSIPGSGLGLSIVRRACNRFGHELDLRSRPGTGSCFRVWLPPARDAAPLRLVPPQQRGVAGMGAGAALRGRRAMVVENDTAMRGAYVLLMQGWGMQVAAAAGTDAALGLLAQGPPPDILLSDYQLDRGDTGLRTIRAFRDRLGDLPALLVTAERAPFLVAQARGLAVQVLEKPVAEPVLQQAILTLLEHRP</sequence>
<dbReference type="PANTHER" id="PTHR43711">
    <property type="entry name" value="TWO-COMPONENT HISTIDINE KINASE"/>
    <property type="match status" value="1"/>
</dbReference>
<dbReference type="SMART" id="SM00448">
    <property type="entry name" value="REC"/>
    <property type="match status" value="1"/>
</dbReference>
<keyword evidence="12" id="KW-1185">Reference proteome</keyword>
<dbReference type="SUPFAM" id="SSF52172">
    <property type="entry name" value="CheY-like"/>
    <property type="match status" value="1"/>
</dbReference>
<evidence type="ECO:0000259" key="10">
    <source>
        <dbReference type="PROSITE" id="PS50110"/>
    </source>
</evidence>
<comment type="catalytic activity">
    <reaction evidence="1">
        <text>ATP + protein L-histidine = ADP + protein N-phospho-L-histidine.</text>
        <dbReference type="EC" id="2.7.13.3"/>
    </reaction>
</comment>
<dbReference type="InterPro" id="IPR011006">
    <property type="entry name" value="CheY-like_superfamily"/>
</dbReference>
<dbReference type="InterPro" id="IPR003594">
    <property type="entry name" value="HATPase_dom"/>
</dbReference>
<name>A0ABW4SBJ3_9RHOB</name>
<dbReference type="Gene3D" id="3.30.565.10">
    <property type="entry name" value="Histidine kinase-like ATPase, C-terminal domain"/>
    <property type="match status" value="1"/>
</dbReference>
<dbReference type="SMART" id="SM00388">
    <property type="entry name" value="HisKA"/>
    <property type="match status" value="1"/>
</dbReference>
<keyword evidence="3 7" id="KW-0597">Phosphoprotein</keyword>
<dbReference type="EMBL" id="JBHUGH010000037">
    <property type="protein sequence ID" value="MFD1914403.1"/>
    <property type="molecule type" value="Genomic_DNA"/>
</dbReference>
<dbReference type="Gene3D" id="1.10.287.130">
    <property type="match status" value="1"/>
</dbReference>
<dbReference type="EC" id="2.7.13.3" evidence="2"/>
<evidence type="ECO:0000259" key="9">
    <source>
        <dbReference type="PROSITE" id="PS50109"/>
    </source>
</evidence>
<evidence type="ECO:0000313" key="11">
    <source>
        <dbReference type="EMBL" id="MFD1914403.1"/>
    </source>
</evidence>
<accession>A0ABW4SBJ3</accession>
<dbReference type="Pfam" id="PF00512">
    <property type="entry name" value="HisKA"/>
    <property type="match status" value="1"/>
</dbReference>
<keyword evidence="5 11" id="KW-0418">Kinase</keyword>
<protein>
    <recommendedName>
        <fullName evidence="2">histidine kinase</fullName>
        <ecNumber evidence="2">2.7.13.3</ecNumber>
    </recommendedName>
</protein>
<dbReference type="CDD" id="cd00075">
    <property type="entry name" value="HATPase"/>
    <property type="match status" value="1"/>
</dbReference>
<keyword evidence="8" id="KW-0175">Coiled coil</keyword>
<dbReference type="InterPro" id="IPR050736">
    <property type="entry name" value="Sensor_HK_Regulatory"/>
</dbReference>
<dbReference type="SUPFAM" id="SSF47384">
    <property type="entry name" value="Homodimeric domain of signal transducing histidine kinase"/>
    <property type="match status" value="1"/>
</dbReference>
<dbReference type="Pfam" id="PF00072">
    <property type="entry name" value="Response_reg"/>
    <property type="match status" value="1"/>
</dbReference>
<evidence type="ECO:0000256" key="8">
    <source>
        <dbReference type="SAM" id="Coils"/>
    </source>
</evidence>
<dbReference type="InterPro" id="IPR003661">
    <property type="entry name" value="HisK_dim/P_dom"/>
</dbReference>
<dbReference type="PRINTS" id="PR00344">
    <property type="entry name" value="BCTRLSENSOR"/>
</dbReference>
<evidence type="ECO:0000256" key="5">
    <source>
        <dbReference type="ARBA" id="ARBA00022777"/>
    </source>
</evidence>
<evidence type="ECO:0000256" key="3">
    <source>
        <dbReference type="ARBA" id="ARBA00022553"/>
    </source>
</evidence>
<evidence type="ECO:0000256" key="2">
    <source>
        <dbReference type="ARBA" id="ARBA00012438"/>
    </source>
</evidence>
<dbReference type="CDD" id="cd00082">
    <property type="entry name" value="HisKA"/>
    <property type="match status" value="1"/>
</dbReference>
<gene>
    <name evidence="11" type="ORF">ACFSGJ_19550</name>
</gene>
<dbReference type="PROSITE" id="PS50109">
    <property type="entry name" value="HIS_KIN"/>
    <property type="match status" value="1"/>
</dbReference>
<comment type="caution">
    <text evidence="11">The sequence shown here is derived from an EMBL/GenBank/DDBJ whole genome shotgun (WGS) entry which is preliminary data.</text>
</comment>